<dbReference type="RefSeq" id="WP_303549752.1">
    <property type="nucleotide sequence ID" value="NZ_JAUOPG010000004.1"/>
</dbReference>
<comment type="caution">
    <text evidence="9">The sequence shown here is derived from an EMBL/GenBank/DDBJ whole genome shotgun (WGS) entry which is preliminary data.</text>
</comment>
<dbReference type="Pfam" id="PF01032">
    <property type="entry name" value="FecCD"/>
    <property type="match status" value="1"/>
</dbReference>
<feature type="transmembrane region" description="Helical" evidence="8">
    <location>
        <begin position="333"/>
        <end position="350"/>
    </location>
</feature>
<dbReference type="AlphaFoldDB" id="A0AAW7XGN6"/>
<dbReference type="Gene3D" id="1.10.3470.10">
    <property type="entry name" value="ABC transporter involved in vitamin B12 uptake, BtuC"/>
    <property type="match status" value="1"/>
</dbReference>
<evidence type="ECO:0000256" key="3">
    <source>
        <dbReference type="ARBA" id="ARBA00022448"/>
    </source>
</evidence>
<evidence type="ECO:0000256" key="5">
    <source>
        <dbReference type="ARBA" id="ARBA00022692"/>
    </source>
</evidence>
<feature type="transmembrane region" description="Helical" evidence="8">
    <location>
        <begin position="35"/>
        <end position="54"/>
    </location>
</feature>
<accession>A0AAW7XGN6</accession>
<keyword evidence="5 8" id="KW-0812">Transmembrane</keyword>
<evidence type="ECO:0000313" key="9">
    <source>
        <dbReference type="EMBL" id="MDO6453478.1"/>
    </source>
</evidence>
<keyword evidence="7 8" id="KW-0472">Membrane</keyword>
<dbReference type="PANTHER" id="PTHR30472">
    <property type="entry name" value="FERRIC ENTEROBACTIN TRANSPORT SYSTEM PERMEASE PROTEIN"/>
    <property type="match status" value="1"/>
</dbReference>
<dbReference type="GO" id="GO:0005886">
    <property type="term" value="C:plasma membrane"/>
    <property type="evidence" value="ECO:0007669"/>
    <property type="project" value="UniProtKB-SubCell"/>
</dbReference>
<evidence type="ECO:0000256" key="8">
    <source>
        <dbReference type="SAM" id="Phobius"/>
    </source>
</evidence>
<keyword evidence="4" id="KW-1003">Cell membrane</keyword>
<feature type="transmembrane region" description="Helical" evidence="8">
    <location>
        <begin position="130"/>
        <end position="158"/>
    </location>
</feature>
<dbReference type="PANTHER" id="PTHR30472:SF24">
    <property type="entry name" value="FERRIC ENTEROBACTIN TRANSPORT SYSTEM PERMEASE PROTEIN FEPG"/>
    <property type="match status" value="1"/>
</dbReference>
<evidence type="ECO:0000256" key="7">
    <source>
        <dbReference type="ARBA" id="ARBA00023136"/>
    </source>
</evidence>
<protein>
    <submittedName>
        <fullName evidence="9">Iron ABC transporter permease</fullName>
    </submittedName>
</protein>
<reference evidence="9" key="1">
    <citation type="submission" date="2023-07" db="EMBL/GenBank/DDBJ databases">
        <title>Genome content predicts the carbon catabolic preferences of heterotrophic bacteria.</title>
        <authorList>
            <person name="Gralka M."/>
        </authorList>
    </citation>
    <scope>NUCLEOTIDE SEQUENCE</scope>
    <source>
        <strain evidence="9">I2M16</strain>
    </source>
</reference>
<evidence type="ECO:0000256" key="1">
    <source>
        <dbReference type="ARBA" id="ARBA00004651"/>
    </source>
</evidence>
<dbReference type="CDD" id="cd06550">
    <property type="entry name" value="TM_ABC_iron-siderophores_like"/>
    <property type="match status" value="1"/>
</dbReference>
<feature type="transmembrane region" description="Helical" evidence="8">
    <location>
        <begin position="66"/>
        <end position="83"/>
    </location>
</feature>
<keyword evidence="6 8" id="KW-1133">Transmembrane helix</keyword>
<comment type="subcellular location">
    <subcellularLocation>
        <location evidence="1">Cell membrane</location>
        <topology evidence="1">Multi-pass membrane protein</topology>
    </subcellularLocation>
</comment>
<gene>
    <name evidence="9" type="ORF">Q4490_07860</name>
</gene>
<feature type="transmembrane region" description="Helical" evidence="8">
    <location>
        <begin position="263"/>
        <end position="289"/>
    </location>
</feature>
<evidence type="ECO:0000313" key="10">
    <source>
        <dbReference type="Proteomes" id="UP001169862"/>
    </source>
</evidence>
<evidence type="ECO:0000256" key="2">
    <source>
        <dbReference type="ARBA" id="ARBA00007935"/>
    </source>
</evidence>
<feature type="transmembrane region" description="Helical" evidence="8">
    <location>
        <begin position="170"/>
        <end position="192"/>
    </location>
</feature>
<feature type="transmembrane region" description="Helical" evidence="8">
    <location>
        <begin position="219"/>
        <end position="237"/>
    </location>
</feature>
<dbReference type="InterPro" id="IPR037294">
    <property type="entry name" value="ABC_BtuC-like"/>
</dbReference>
<name>A0AAW7XGN6_9GAMM</name>
<keyword evidence="3" id="KW-0813">Transport</keyword>
<feature type="transmembrane region" description="Helical" evidence="8">
    <location>
        <begin position="90"/>
        <end position="110"/>
    </location>
</feature>
<dbReference type="EMBL" id="JAUOPG010000004">
    <property type="protein sequence ID" value="MDO6453478.1"/>
    <property type="molecule type" value="Genomic_DNA"/>
</dbReference>
<comment type="similarity">
    <text evidence="2">Belongs to the binding-protein-dependent transport system permease family. FecCD subfamily.</text>
</comment>
<organism evidence="9 10">
    <name type="scientific">Neptunomonas phycophila</name>
    <dbReference type="NCBI Taxonomy" id="1572645"/>
    <lineage>
        <taxon>Bacteria</taxon>
        <taxon>Pseudomonadati</taxon>
        <taxon>Pseudomonadota</taxon>
        <taxon>Gammaproteobacteria</taxon>
        <taxon>Oceanospirillales</taxon>
        <taxon>Oceanospirillaceae</taxon>
        <taxon>Neptunomonas</taxon>
    </lineage>
</organism>
<evidence type="ECO:0000256" key="4">
    <source>
        <dbReference type="ARBA" id="ARBA00022475"/>
    </source>
</evidence>
<dbReference type="GO" id="GO:0022857">
    <property type="term" value="F:transmembrane transporter activity"/>
    <property type="evidence" value="ECO:0007669"/>
    <property type="project" value="InterPro"/>
</dbReference>
<dbReference type="SUPFAM" id="SSF81345">
    <property type="entry name" value="ABC transporter involved in vitamin B12 uptake, BtuC"/>
    <property type="match status" value="1"/>
</dbReference>
<evidence type="ECO:0000256" key="6">
    <source>
        <dbReference type="ARBA" id="ARBA00022989"/>
    </source>
</evidence>
<sequence length="355" mass="37068">MSFNPGSEASCSPSVLHDFYRWRWRDYSFLILKRGLWSAVGLWLCLLMLTGLSLSSGSQSLTPLQALLAAFGVGEPMNVFLVQELRLQRLVAGLLTGFAFGISGCLLQTLAHNRLATPGIIGIDDGATAFAVASIVAVPTSLAPPMLALGGAATAAALSFGLSGGSGARGYRFIVVGIGVGALFGALTNLMLARTDIDSANAAYPWTVGSLNARTDGPIWALAVGIMVCLPLMGYLARQLNTLRFSEAVVCGLGVHLKRSRMLTLIVAVLLTALAVAVAGPVGLIALVAPELARYLNSYKSVPLINAGLVGAITMVATDLVGRTALSPIEIPVGVITAVVGGPYLLWILLRPDRR</sequence>
<dbReference type="Proteomes" id="UP001169862">
    <property type="component" value="Unassembled WGS sequence"/>
</dbReference>
<proteinExistence type="inferred from homology"/>
<dbReference type="GO" id="GO:0033214">
    <property type="term" value="P:siderophore-iron import into cell"/>
    <property type="evidence" value="ECO:0007669"/>
    <property type="project" value="TreeGrafter"/>
</dbReference>
<dbReference type="InterPro" id="IPR000522">
    <property type="entry name" value="ABC_transptr_permease_BtuC"/>
</dbReference>